<dbReference type="Pfam" id="PF04055">
    <property type="entry name" value="Radical_SAM"/>
    <property type="match status" value="1"/>
</dbReference>
<keyword evidence="4" id="KW-0408">Iron</keyword>
<dbReference type="Gene3D" id="3.20.20.70">
    <property type="entry name" value="Aldolase class I"/>
    <property type="match status" value="1"/>
</dbReference>
<evidence type="ECO:0000259" key="6">
    <source>
        <dbReference type="PROSITE" id="PS51918"/>
    </source>
</evidence>
<dbReference type="PANTHER" id="PTHR43306:SF1">
    <property type="entry name" value="7,8-DIHYDRO-6-HYDROXYMETHYLPTERIN DIMETHYLTRANSFERASE"/>
    <property type="match status" value="1"/>
</dbReference>
<dbReference type="PROSITE" id="PS51918">
    <property type="entry name" value="RADICAL_SAM"/>
    <property type="match status" value="1"/>
</dbReference>
<evidence type="ECO:0000256" key="1">
    <source>
        <dbReference type="ARBA" id="ARBA00001966"/>
    </source>
</evidence>
<keyword evidence="5" id="KW-0411">Iron-sulfur</keyword>
<sequence>MPDSTQSLCPECLRKIPASKRTEGKDVFLDKTCPEHGRFTVQIAKDARRFFDKTFDLPGKPFQPVTAFAGDCGADCGWCDAHRQHVCTGLIEVTDCCDLACPICYFGAKGKHHISLAEFRARLDTLLKVEGGKLEVLQISGGECLTHPEFPALLDEALKEDIGRILVNSNGLGFLRNPQAFEAVRAHRDRVEVYLQFDGFSESVYETLRGRALLNDKLAIVDKLNAAEIKICLAVTVFEGNLDQIPAIMEFATRTAHISGITFQRLTKVGTARDSAIPTVLHEDILRAIAASGMMAYKDMVPLPCSHENCTSLGFLFCTEDKVYSLGDYVDLAAVKDKISNRIAFDKTVLDYLKRDICDCFIGTVLGSSFLLKKLMEFSEGGTSRHKAMKIVRILTKNFMDADSFDFERVTKCCTGISAGGGKVVPFCLHNALKENAPWARCR</sequence>
<dbReference type="SFLD" id="SFLDG01067">
    <property type="entry name" value="SPASM/twitch_domain_containing"/>
    <property type="match status" value="1"/>
</dbReference>
<evidence type="ECO:0000256" key="5">
    <source>
        <dbReference type="ARBA" id="ARBA00023014"/>
    </source>
</evidence>
<comment type="cofactor">
    <cofactor evidence="1">
        <name>[4Fe-4S] cluster</name>
        <dbReference type="ChEBI" id="CHEBI:49883"/>
    </cofactor>
</comment>
<dbReference type="InterPro" id="IPR034474">
    <property type="entry name" value="Methyltransferase_Class_D"/>
</dbReference>
<keyword evidence="3" id="KW-0479">Metal-binding</keyword>
<dbReference type="Proteomes" id="UP001499951">
    <property type="component" value="Unassembled WGS sequence"/>
</dbReference>
<dbReference type="SFLD" id="SFLDS00029">
    <property type="entry name" value="Radical_SAM"/>
    <property type="match status" value="1"/>
</dbReference>
<feature type="domain" description="Radical SAM core" evidence="6">
    <location>
        <begin position="83"/>
        <end position="304"/>
    </location>
</feature>
<organism evidence="7 8">
    <name type="scientific">Rhizomicrobium electricum</name>
    <dbReference type="NCBI Taxonomy" id="480070"/>
    <lineage>
        <taxon>Bacteria</taxon>
        <taxon>Pseudomonadati</taxon>
        <taxon>Pseudomonadota</taxon>
        <taxon>Alphaproteobacteria</taxon>
        <taxon>Micropepsales</taxon>
        <taxon>Micropepsaceae</taxon>
        <taxon>Rhizomicrobium</taxon>
    </lineage>
</organism>
<dbReference type="RefSeq" id="WP_166935608.1">
    <property type="nucleotide sequence ID" value="NZ_BAAADD010000006.1"/>
</dbReference>
<evidence type="ECO:0000256" key="3">
    <source>
        <dbReference type="ARBA" id="ARBA00022723"/>
    </source>
</evidence>
<protein>
    <submittedName>
        <fullName evidence="7">Radical SAM protein</fullName>
    </submittedName>
</protein>
<dbReference type="InterPro" id="IPR058240">
    <property type="entry name" value="rSAM_sf"/>
</dbReference>
<evidence type="ECO:0000313" key="7">
    <source>
        <dbReference type="EMBL" id="GAA0575207.1"/>
    </source>
</evidence>
<gene>
    <name evidence="7" type="ORF">GCM10008942_24990</name>
</gene>
<evidence type="ECO:0000313" key="8">
    <source>
        <dbReference type="Proteomes" id="UP001499951"/>
    </source>
</evidence>
<accession>A0ABN1EVF6</accession>
<keyword evidence="8" id="KW-1185">Reference proteome</keyword>
<dbReference type="InterPro" id="IPR013785">
    <property type="entry name" value="Aldolase_TIM"/>
</dbReference>
<dbReference type="EMBL" id="BAAADD010000006">
    <property type="protein sequence ID" value="GAA0575207.1"/>
    <property type="molecule type" value="Genomic_DNA"/>
</dbReference>
<dbReference type="PANTHER" id="PTHR43306">
    <property type="entry name" value="7,8-DIHYDRO-6-HYDROXYMETHYLPTERIN DIMETHYLTRANSFERASE"/>
    <property type="match status" value="1"/>
</dbReference>
<dbReference type="InterPro" id="IPR007197">
    <property type="entry name" value="rSAM"/>
</dbReference>
<evidence type="ECO:0000256" key="2">
    <source>
        <dbReference type="ARBA" id="ARBA00022691"/>
    </source>
</evidence>
<evidence type="ECO:0000256" key="4">
    <source>
        <dbReference type="ARBA" id="ARBA00023004"/>
    </source>
</evidence>
<keyword evidence="2" id="KW-0949">S-adenosyl-L-methionine</keyword>
<name>A0ABN1EVF6_9PROT</name>
<reference evidence="7 8" key="1">
    <citation type="journal article" date="2019" name="Int. J. Syst. Evol. Microbiol.">
        <title>The Global Catalogue of Microorganisms (GCM) 10K type strain sequencing project: providing services to taxonomists for standard genome sequencing and annotation.</title>
        <authorList>
            <consortium name="The Broad Institute Genomics Platform"/>
            <consortium name="The Broad Institute Genome Sequencing Center for Infectious Disease"/>
            <person name="Wu L."/>
            <person name="Ma J."/>
        </authorList>
    </citation>
    <scope>NUCLEOTIDE SEQUENCE [LARGE SCALE GENOMIC DNA]</scope>
    <source>
        <strain evidence="7 8">JCM 15089</strain>
    </source>
</reference>
<comment type="caution">
    <text evidence="7">The sequence shown here is derived from an EMBL/GenBank/DDBJ whole genome shotgun (WGS) entry which is preliminary data.</text>
</comment>
<dbReference type="Pfam" id="PF23545">
    <property type="entry name" value="Zn_ribbon_HMPTM"/>
    <property type="match status" value="1"/>
</dbReference>
<dbReference type="CDD" id="cd01335">
    <property type="entry name" value="Radical_SAM"/>
    <property type="match status" value="1"/>
</dbReference>
<proteinExistence type="predicted"/>
<dbReference type="InterPro" id="IPR056488">
    <property type="entry name" value="Zn_ribbon_HMPTM"/>
</dbReference>
<dbReference type="SUPFAM" id="SSF102114">
    <property type="entry name" value="Radical SAM enzymes"/>
    <property type="match status" value="1"/>
</dbReference>